<evidence type="ECO:0000313" key="3">
    <source>
        <dbReference type="Proteomes" id="UP000199377"/>
    </source>
</evidence>
<feature type="signal peptide" evidence="1">
    <location>
        <begin position="1"/>
        <end position="26"/>
    </location>
</feature>
<dbReference type="Pfam" id="PF06186">
    <property type="entry name" value="DUF992"/>
    <property type="match status" value="1"/>
</dbReference>
<keyword evidence="1" id="KW-0732">Signal</keyword>
<keyword evidence="3" id="KW-1185">Reference proteome</keyword>
<protein>
    <recommendedName>
        <fullName evidence="4">DUF992 domain-containing protein</fullName>
    </recommendedName>
</protein>
<dbReference type="InterPro" id="IPR009333">
    <property type="entry name" value="DUF992"/>
</dbReference>
<dbReference type="RefSeq" id="WP_177236397.1">
    <property type="nucleotide sequence ID" value="NZ_FOQH01000016.1"/>
</dbReference>
<dbReference type="STRING" id="1114924.SAMN05216258_11656"/>
<feature type="chain" id="PRO_5011664535" description="DUF992 domain-containing protein" evidence="1">
    <location>
        <begin position="27"/>
        <end position="170"/>
    </location>
</feature>
<dbReference type="EMBL" id="FOQH01000016">
    <property type="protein sequence ID" value="SFJ19619.1"/>
    <property type="molecule type" value="Genomic_DNA"/>
</dbReference>
<evidence type="ECO:0000313" key="2">
    <source>
        <dbReference type="EMBL" id="SFJ19619.1"/>
    </source>
</evidence>
<proteinExistence type="predicted"/>
<accession>A0A1I3PE28</accession>
<dbReference type="AlphaFoldDB" id="A0A1I3PE28"/>
<evidence type="ECO:0000256" key="1">
    <source>
        <dbReference type="SAM" id="SignalP"/>
    </source>
</evidence>
<gene>
    <name evidence="2" type="ORF">SAMN05216258_11656</name>
</gene>
<sequence>MINRKIAGLSALALTAAAAVSAPALAAGQANEREAAVEVGVLTCDLTAKDNDIIRAKTEYVCSLDAQDDQFDGTYVANITKWGVDLSTTDQEVIKWAVLTTQEKFNPTMMDGEYVGASADVSVAYGAGVRVLVGGESDAISLQPLSVSGKEGYGLAVGLESMELRAVDPS</sequence>
<dbReference type="Proteomes" id="UP000199377">
    <property type="component" value="Unassembled WGS sequence"/>
</dbReference>
<reference evidence="2 3" key="1">
    <citation type="submission" date="2016-10" db="EMBL/GenBank/DDBJ databases">
        <authorList>
            <person name="de Groot N.N."/>
        </authorList>
    </citation>
    <scope>NUCLEOTIDE SEQUENCE [LARGE SCALE GENOMIC DNA]</scope>
    <source>
        <strain evidence="2 3">CGMCC 1.11030</strain>
    </source>
</reference>
<name>A0A1I3PE28_9RHOB</name>
<organism evidence="2 3">
    <name type="scientific">Albimonas pacifica</name>
    <dbReference type="NCBI Taxonomy" id="1114924"/>
    <lineage>
        <taxon>Bacteria</taxon>
        <taxon>Pseudomonadati</taxon>
        <taxon>Pseudomonadota</taxon>
        <taxon>Alphaproteobacteria</taxon>
        <taxon>Rhodobacterales</taxon>
        <taxon>Paracoccaceae</taxon>
        <taxon>Albimonas</taxon>
    </lineage>
</organism>
<evidence type="ECO:0008006" key="4">
    <source>
        <dbReference type="Google" id="ProtNLM"/>
    </source>
</evidence>